<dbReference type="OrthoDB" id="6430887at2759"/>
<name>A0A232FMZ0_9HYME</name>
<dbReference type="EMBL" id="NNAY01000035">
    <property type="protein sequence ID" value="OXU31737.1"/>
    <property type="molecule type" value="Genomic_DNA"/>
</dbReference>
<sequence length="282" mass="32380">MDIMNQNLNPFDRNIDTNVFQAASEETTECLLNVENHGNELREAFISGCNEDSVKTVKLNFEKCKIHKIINENLTCEAHEEANTKIIFHVCKIEQDLNILIRCSDTDILVIMLGHMENLSNGTHCKTDKSALMENLEMSIYNESPAYTDLVLIDGFFFLHLMKDVSVTFANISNKFVQSILKFDAQEIVIVFDRYFTSSIKDCEHALRENSDNRDHNISGSEQKLTTDFSKELRNSKFKIALIKFIINHWASDELVPYFGVKTVKSNFEKGYEYAVLDGEIH</sequence>
<organism evidence="1 2">
    <name type="scientific">Trichomalopsis sarcophagae</name>
    <dbReference type="NCBI Taxonomy" id="543379"/>
    <lineage>
        <taxon>Eukaryota</taxon>
        <taxon>Metazoa</taxon>
        <taxon>Ecdysozoa</taxon>
        <taxon>Arthropoda</taxon>
        <taxon>Hexapoda</taxon>
        <taxon>Insecta</taxon>
        <taxon>Pterygota</taxon>
        <taxon>Neoptera</taxon>
        <taxon>Endopterygota</taxon>
        <taxon>Hymenoptera</taxon>
        <taxon>Apocrita</taxon>
        <taxon>Proctotrupomorpha</taxon>
        <taxon>Chalcidoidea</taxon>
        <taxon>Pteromalidae</taxon>
        <taxon>Pteromalinae</taxon>
        <taxon>Trichomalopsis</taxon>
    </lineage>
</organism>
<protein>
    <submittedName>
        <fullName evidence="1">Uncharacterized protein</fullName>
    </submittedName>
</protein>
<accession>A0A232FMZ0</accession>
<reference evidence="1 2" key="1">
    <citation type="journal article" date="2017" name="Curr. Biol.">
        <title>The Evolution of Venom by Co-option of Single-Copy Genes.</title>
        <authorList>
            <person name="Martinson E.O."/>
            <person name="Mrinalini"/>
            <person name="Kelkar Y.D."/>
            <person name="Chang C.H."/>
            <person name="Werren J.H."/>
        </authorList>
    </citation>
    <scope>NUCLEOTIDE SEQUENCE [LARGE SCALE GENOMIC DNA]</scope>
    <source>
        <strain evidence="1 2">Alberta</strain>
        <tissue evidence="1">Whole body</tissue>
    </source>
</reference>
<gene>
    <name evidence="1" type="ORF">TSAR_007914</name>
</gene>
<evidence type="ECO:0000313" key="1">
    <source>
        <dbReference type="EMBL" id="OXU31737.1"/>
    </source>
</evidence>
<dbReference type="AlphaFoldDB" id="A0A232FMZ0"/>
<keyword evidence="2" id="KW-1185">Reference proteome</keyword>
<evidence type="ECO:0000313" key="2">
    <source>
        <dbReference type="Proteomes" id="UP000215335"/>
    </source>
</evidence>
<comment type="caution">
    <text evidence="1">The sequence shown here is derived from an EMBL/GenBank/DDBJ whole genome shotgun (WGS) entry which is preliminary data.</text>
</comment>
<proteinExistence type="predicted"/>
<dbReference type="Proteomes" id="UP000215335">
    <property type="component" value="Unassembled WGS sequence"/>
</dbReference>